<dbReference type="Proteomes" id="UP001419910">
    <property type="component" value="Unassembled WGS sequence"/>
</dbReference>
<sequence>MLFAVLGADARSYVRAQLLAGRLGLSYSIYAVDDPFQWDGAGAGVRKKLYPELLASFGAAEHIFAITPELSAELSSRVERSVTPLPLPYTEPSVDSERTKDQLIYVGNLGHLYAAAFRDLVDAVSRFRIASGRNLVLRATLPAENLKRVIGDIPNHVIPGRIAARQDLAREIAESRAAICPIAFSDPSGMTETSFPSKLLDYLAHARQILIWGPPKAVAVRYFVEHGLGYVASTPDQLTDSLDRLLAAPQDFRESYRKILKRNHGPEAFDAIIQRMLSGFAGAAER</sequence>
<proteinExistence type="predicted"/>
<gene>
    <name evidence="1" type="ORF">ABC974_28485</name>
</gene>
<dbReference type="EMBL" id="JBDIME010000055">
    <property type="protein sequence ID" value="MEN2793587.1"/>
    <property type="molecule type" value="Genomic_DNA"/>
</dbReference>
<reference evidence="1 2" key="1">
    <citation type="submission" date="2024-05" db="EMBL/GenBank/DDBJ databases">
        <authorList>
            <person name="Liu Q."/>
            <person name="Xin Y.-H."/>
        </authorList>
    </citation>
    <scope>NUCLEOTIDE SEQUENCE [LARGE SCALE GENOMIC DNA]</scope>
    <source>
        <strain evidence="1 2">CGMCC 1.10181</strain>
    </source>
</reference>
<name>A0ABU9YCQ0_9SPHN</name>
<evidence type="ECO:0000313" key="1">
    <source>
        <dbReference type="EMBL" id="MEN2793587.1"/>
    </source>
</evidence>
<comment type="caution">
    <text evidence="1">The sequence shown here is derived from an EMBL/GenBank/DDBJ whole genome shotgun (WGS) entry which is preliminary data.</text>
</comment>
<evidence type="ECO:0000313" key="2">
    <source>
        <dbReference type="Proteomes" id="UP001419910"/>
    </source>
</evidence>
<evidence type="ECO:0008006" key="3">
    <source>
        <dbReference type="Google" id="ProtNLM"/>
    </source>
</evidence>
<organism evidence="1 2">
    <name type="scientific">Sphingomonas oligophenolica</name>
    <dbReference type="NCBI Taxonomy" id="301154"/>
    <lineage>
        <taxon>Bacteria</taxon>
        <taxon>Pseudomonadati</taxon>
        <taxon>Pseudomonadota</taxon>
        <taxon>Alphaproteobacteria</taxon>
        <taxon>Sphingomonadales</taxon>
        <taxon>Sphingomonadaceae</taxon>
        <taxon>Sphingomonas</taxon>
    </lineage>
</organism>
<dbReference type="RefSeq" id="WP_343891447.1">
    <property type="nucleotide sequence ID" value="NZ_BAAAEH010000042.1"/>
</dbReference>
<keyword evidence="2" id="KW-1185">Reference proteome</keyword>
<accession>A0ABU9YCQ0</accession>
<protein>
    <recommendedName>
        <fullName evidence="3">Glycosyltransferase family 1 protein</fullName>
    </recommendedName>
</protein>